<accession>A0A160DEX2</accession>
<dbReference type="GeneID" id="28800525"/>
<dbReference type="EMBL" id="KU998245">
    <property type="protein sequence ID" value="ANA86402.1"/>
    <property type="molecule type" value="Genomic_DNA"/>
</dbReference>
<reference evidence="2" key="1">
    <citation type="submission" date="2016-03" db="EMBL/GenBank/DDBJ databases">
        <authorList>
            <person name="Ploux O."/>
        </authorList>
    </citation>
    <scope>NUCLEOTIDE SEQUENCE [LARGE SCALE GENOMIC DNA]</scope>
</reference>
<evidence type="ECO:0000313" key="1">
    <source>
        <dbReference type="EMBL" id="ANA86402.1"/>
    </source>
</evidence>
<keyword evidence="2" id="KW-1185">Reference proteome</keyword>
<name>A0A160DEX2_9CAUD</name>
<dbReference type="Proteomes" id="UP000204609">
    <property type="component" value="Segment"/>
</dbReference>
<dbReference type="RefSeq" id="YP_009274484.1">
    <property type="nucleotide sequence ID" value="NC_030917.1"/>
</dbReference>
<dbReference type="KEGG" id="vg:28800525"/>
<organism evidence="1 2">
    <name type="scientific">Gordonia phage OneUp</name>
    <dbReference type="NCBI Taxonomy" id="1838074"/>
    <lineage>
        <taxon>Viruses</taxon>
        <taxon>Duplodnaviria</taxon>
        <taxon>Heunggongvirae</taxon>
        <taxon>Uroviricota</taxon>
        <taxon>Caudoviricetes</taxon>
        <taxon>Oneupvirus</taxon>
        <taxon>Oneupvirus oneup</taxon>
    </lineage>
</organism>
<evidence type="ECO:0000313" key="2">
    <source>
        <dbReference type="Proteomes" id="UP000204609"/>
    </source>
</evidence>
<proteinExistence type="predicted"/>
<gene>
    <name evidence="1" type="primary">67</name>
    <name evidence="1" type="ORF">PBI_ONEUP_67</name>
</gene>
<protein>
    <submittedName>
        <fullName evidence="1">Uncharacterized protein</fullName>
    </submittedName>
</protein>
<sequence>MSYKVTLRDRLAWRLANWALVVATPEYRLWISTLNRLGFEELLRRDLDVELHESGS</sequence>